<dbReference type="RefSeq" id="WP_120272937.1">
    <property type="nucleotide sequence ID" value="NZ_RAPN01000001.1"/>
</dbReference>
<gene>
    <name evidence="3" type="ORF">BC643_2020</name>
</gene>
<dbReference type="InterPro" id="IPR057561">
    <property type="entry name" value="NADase_transloc"/>
</dbReference>
<evidence type="ECO:0000313" key="4">
    <source>
        <dbReference type="Proteomes" id="UP000283387"/>
    </source>
</evidence>
<dbReference type="InterPro" id="IPR003587">
    <property type="entry name" value="Hint_dom_N"/>
</dbReference>
<dbReference type="Gene3D" id="2.170.16.10">
    <property type="entry name" value="Hedgehog/Intein (Hint) domain"/>
    <property type="match status" value="1"/>
</dbReference>
<dbReference type="Pfam" id="PF08517">
    <property type="entry name" value="AXH"/>
    <property type="match status" value="1"/>
</dbReference>
<dbReference type="Proteomes" id="UP000283387">
    <property type="component" value="Unassembled WGS sequence"/>
</dbReference>
<evidence type="ECO:0000256" key="1">
    <source>
        <dbReference type="SAM" id="SignalP"/>
    </source>
</evidence>
<organism evidence="3 4">
    <name type="scientific">Mangrovibacterium diazotrophicum</name>
    <dbReference type="NCBI Taxonomy" id="1261403"/>
    <lineage>
        <taxon>Bacteria</taxon>
        <taxon>Pseudomonadati</taxon>
        <taxon>Bacteroidota</taxon>
        <taxon>Bacteroidia</taxon>
        <taxon>Marinilabiliales</taxon>
        <taxon>Prolixibacteraceae</taxon>
        <taxon>Mangrovibacterium</taxon>
    </lineage>
</organism>
<dbReference type="NCBIfam" id="TIGR01445">
    <property type="entry name" value="intein_Nterm"/>
    <property type="match status" value="1"/>
</dbReference>
<keyword evidence="4" id="KW-1185">Reference proteome</keyword>
<dbReference type="Pfam" id="PF25302">
    <property type="entry name" value="NADase_transloc"/>
    <property type="match status" value="1"/>
</dbReference>
<dbReference type="SUPFAM" id="SSF51294">
    <property type="entry name" value="Hedgehog/intein (Hint) domain"/>
    <property type="match status" value="1"/>
</dbReference>
<comment type="caution">
    <text evidence="3">The sequence shown here is derived from an EMBL/GenBank/DDBJ whole genome shotgun (WGS) entry which is preliminary data.</text>
</comment>
<evidence type="ECO:0000259" key="2">
    <source>
        <dbReference type="PROSITE" id="PS51148"/>
    </source>
</evidence>
<proteinExistence type="predicted"/>
<dbReference type="GO" id="GO:0003723">
    <property type="term" value="F:RNA binding"/>
    <property type="evidence" value="ECO:0007669"/>
    <property type="project" value="InterPro"/>
</dbReference>
<feature type="domain" description="AXH" evidence="2">
    <location>
        <begin position="228"/>
        <end position="354"/>
    </location>
</feature>
<dbReference type="InterPro" id="IPR036844">
    <property type="entry name" value="Hint_dom_sf"/>
</dbReference>
<keyword evidence="1" id="KW-0732">Signal</keyword>
<dbReference type="GO" id="GO:0016539">
    <property type="term" value="P:intein-mediated protein splicing"/>
    <property type="evidence" value="ECO:0007669"/>
    <property type="project" value="InterPro"/>
</dbReference>
<reference evidence="3 4" key="1">
    <citation type="submission" date="2018-09" db="EMBL/GenBank/DDBJ databases">
        <title>Genomic Encyclopedia of Archaeal and Bacterial Type Strains, Phase II (KMG-II): from individual species to whole genera.</title>
        <authorList>
            <person name="Goeker M."/>
        </authorList>
    </citation>
    <scope>NUCLEOTIDE SEQUENCE [LARGE SCALE GENOMIC DNA]</scope>
    <source>
        <strain evidence="3 4">DSM 27148</strain>
    </source>
</reference>
<dbReference type="InterPro" id="IPR006141">
    <property type="entry name" value="Intein_N"/>
</dbReference>
<dbReference type="SMART" id="SM00536">
    <property type="entry name" value="AXH"/>
    <property type="match status" value="1"/>
</dbReference>
<dbReference type="InterPro" id="IPR003652">
    <property type="entry name" value="Ataxin_AXH_dom"/>
</dbReference>
<protein>
    <submittedName>
        <fullName evidence="3">Intein</fullName>
    </submittedName>
</protein>
<dbReference type="CDD" id="cd00081">
    <property type="entry name" value="Hint"/>
    <property type="match status" value="1"/>
</dbReference>
<accession>A0A419W872</accession>
<dbReference type="OrthoDB" id="9784548at2"/>
<sequence>MRKITVIVILTVIAMTNFAQDLRTLIPVVGKEINYSATEQEDWEAAIDVLNQDNYEAYQNSSAKLRDLVDKIEMGDGPLTQGVGCSWYCGGGPYKILASSELDTIKYKVDNIHDFSLFTGWVEGKSDYGIGEFIEFYFEPNSPRVNKLIFYNGYFKNHVLWESNSRIKKAKLYINNTPYAYLNFRDVSASQTFSIEPISSTDENQDLILKIEILEVYKGTKYSDVVVSEINFDGLDVHCLAKGTKVQLADGSLKNIEDLRTGELVAYFDQESNQVKSAKIEQLEKVIHHGLVKYKFESGLEITATQDHPFLVLQKGWASLTPDKSAQYVGFDNIKKVKVGDLFLTANETEKLILVDFSKGEQETYTISKLSSGDNFIANGLIVGVEELKKDER</sequence>
<dbReference type="EMBL" id="RAPN01000001">
    <property type="protein sequence ID" value="RKD91658.1"/>
    <property type="molecule type" value="Genomic_DNA"/>
</dbReference>
<feature type="signal peptide" evidence="1">
    <location>
        <begin position="1"/>
        <end position="19"/>
    </location>
</feature>
<dbReference type="NCBIfam" id="NF047619">
    <property type="entry name" value="NADase_discoid"/>
    <property type="match status" value="1"/>
</dbReference>
<evidence type="ECO:0000313" key="3">
    <source>
        <dbReference type="EMBL" id="RKD91658.1"/>
    </source>
</evidence>
<dbReference type="AlphaFoldDB" id="A0A419W872"/>
<dbReference type="PROSITE" id="PS51148">
    <property type="entry name" value="AXH"/>
    <property type="match status" value="1"/>
</dbReference>
<dbReference type="PROSITE" id="PS50817">
    <property type="entry name" value="INTEIN_N_TER"/>
    <property type="match status" value="1"/>
</dbReference>
<dbReference type="SMART" id="SM00306">
    <property type="entry name" value="HintN"/>
    <property type="match status" value="1"/>
</dbReference>
<feature type="chain" id="PRO_5019043322" evidence="1">
    <location>
        <begin position="20"/>
        <end position="393"/>
    </location>
</feature>
<name>A0A419W872_9BACT</name>